<dbReference type="InterPro" id="IPR029131">
    <property type="entry name" value="HAUS5"/>
</dbReference>
<dbReference type="GO" id="GO:0070652">
    <property type="term" value="C:HAUS complex"/>
    <property type="evidence" value="ECO:0007669"/>
    <property type="project" value="InterPro"/>
</dbReference>
<sequence>MQASGGAESRGQRGEGSGDEERTLWRREEVRLRNVVKRQRKEFRSRMVEVEREESEQKRVADERANTRKNTNVNEDFKRKLEEEVCGCERALLESMGPAVAIGPEANINNF</sequence>
<dbReference type="Proteomes" id="UP000636800">
    <property type="component" value="Unassembled WGS sequence"/>
</dbReference>
<dbReference type="Pfam" id="PF14817">
    <property type="entry name" value="HAUS5"/>
    <property type="match status" value="1"/>
</dbReference>
<evidence type="ECO:0000313" key="4">
    <source>
        <dbReference type="Proteomes" id="UP000636800"/>
    </source>
</evidence>
<organism evidence="3 4">
    <name type="scientific">Vanilla planifolia</name>
    <name type="common">Vanilla</name>
    <dbReference type="NCBI Taxonomy" id="51239"/>
    <lineage>
        <taxon>Eukaryota</taxon>
        <taxon>Viridiplantae</taxon>
        <taxon>Streptophyta</taxon>
        <taxon>Embryophyta</taxon>
        <taxon>Tracheophyta</taxon>
        <taxon>Spermatophyta</taxon>
        <taxon>Magnoliopsida</taxon>
        <taxon>Liliopsida</taxon>
        <taxon>Asparagales</taxon>
        <taxon>Orchidaceae</taxon>
        <taxon>Vanilloideae</taxon>
        <taxon>Vanilleae</taxon>
        <taxon>Vanilla</taxon>
    </lineage>
</organism>
<dbReference type="GO" id="GO:0051225">
    <property type="term" value="P:spindle assembly"/>
    <property type="evidence" value="ECO:0007669"/>
    <property type="project" value="InterPro"/>
</dbReference>
<protein>
    <submittedName>
        <fullName evidence="3">Uncharacterized protein</fullName>
    </submittedName>
</protein>
<feature type="region of interest" description="Disordered" evidence="2">
    <location>
        <begin position="1"/>
        <end position="24"/>
    </location>
</feature>
<proteinExistence type="predicted"/>
<evidence type="ECO:0000256" key="1">
    <source>
        <dbReference type="SAM" id="Coils"/>
    </source>
</evidence>
<comment type="caution">
    <text evidence="3">The sequence shown here is derived from an EMBL/GenBank/DDBJ whole genome shotgun (WGS) entry which is preliminary data.</text>
</comment>
<reference evidence="3 4" key="1">
    <citation type="journal article" date="2020" name="Nat. Food">
        <title>A phased Vanilla planifolia genome enables genetic improvement of flavour and production.</title>
        <authorList>
            <person name="Hasing T."/>
            <person name="Tang H."/>
            <person name="Brym M."/>
            <person name="Khazi F."/>
            <person name="Huang T."/>
            <person name="Chambers A.H."/>
        </authorList>
    </citation>
    <scope>NUCLEOTIDE SEQUENCE [LARGE SCALE GENOMIC DNA]</scope>
    <source>
        <tissue evidence="3">Leaf</tissue>
    </source>
</reference>
<gene>
    <name evidence="3" type="ORF">HPP92_027679</name>
</gene>
<dbReference type="AlphaFoldDB" id="A0A835U792"/>
<keyword evidence="4" id="KW-1185">Reference proteome</keyword>
<dbReference type="EMBL" id="JADCNL010000283">
    <property type="protein sequence ID" value="KAG0448736.1"/>
    <property type="molecule type" value="Genomic_DNA"/>
</dbReference>
<evidence type="ECO:0000256" key="2">
    <source>
        <dbReference type="SAM" id="MobiDB-lite"/>
    </source>
</evidence>
<name>A0A835U792_VANPL</name>
<accession>A0A835U792</accession>
<feature type="coiled-coil region" evidence="1">
    <location>
        <begin position="33"/>
        <end position="70"/>
    </location>
</feature>
<evidence type="ECO:0000313" key="3">
    <source>
        <dbReference type="EMBL" id="KAG0448736.1"/>
    </source>
</evidence>
<keyword evidence="1" id="KW-0175">Coiled coil</keyword>